<dbReference type="EMBL" id="FLUM01000001">
    <property type="protein sequence ID" value="SBV93594.1"/>
    <property type="molecule type" value="Genomic_DNA"/>
</dbReference>
<reference evidence="1" key="1">
    <citation type="submission" date="2016-04" db="EMBL/GenBank/DDBJ databases">
        <authorList>
            <person name="Evans L.H."/>
            <person name="Alamgir A."/>
            <person name="Owens N."/>
            <person name="Weber N.D."/>
            <person name="Virtaneva K."/>
            <person name="Barbian K."/>
            <person name="Babar A."/>
            <person name="Rosenke K."/>
        </authorList>
    </citation>
    <scope>NUCLEOTIDE SEQUENCE</scope>
    <source>
        <strain evidence="1">86-1</strain>
    </source>
</reference>
<gene>
    <name evidence="1" type="ORF">KL86DYS1_10908</name>
</gene>
<dbReference type="AlphaFoldDB" id="A0A212J2K2"/>
<organism evidence="1">
    <name type="scientific">uncultured Dysgonomonas sp</name>
    <dbReference type="NCBI Taxonomy" id="206096"/>
    <lineage>
        <taxon>Bacteria</taxon>
        <taxon>Pseudomonadati</taxon>
        <taxon>Bacteroidota</taxon>
        <taxon>Bacteroidia</taxon>
        <taxon>Bacteroidales</taxon>
        <taxon>Dysgonomonadaceae</taxon>
        <taxon>Dysgonomonas</taxon>
        <taxon>environmental samples</taxon>
    </lineage>
</organism>
<protein>
    <submittedName>
        <fullName evidence="1">Uncharacterized protein</fullName>
    </submittedName>
</protein>
<proteinExistence type="predicted"/>
<name>A0A212J2K2_9BACT</name>
<accession>A0A212J2K2</accession>
<evidence type="ECO:0000313" key="1">
    <source>
        <dbReference type="EMBL" id="SBV93594.1"/>
    </source>
</evidence>
<sequence>MLLKAVADVVQVVDAEMAKKTLADAVAMMRKKWPAVAVQAVVAVDTKIRF</sequence>